<protein>
    <submittedName>
        <fullName evidence="3">Alkaline phosphatase</fullName>
    </submittedName>
</protein>
<dbReference type="PRINTS" id="PR00113">
    <property type="entry name" value="ALKPHPHTASE"/>
</dbReference>
<dbReference type="Proteomes" id="UP001596312">
    <property type="component" value="Unassembled WGS sequence"/>
</dbReference>
<dbReference type="SMART" id="SM00098">
    <property type="entry name" value="alkPPc"/>
    <property type="match status" value="1"/>
</dbReference>
<keyword evidence="4" id="KW-1185">Reference proteome</keyword>
<dbReference type="PANTHER" id="PTHR11596">
    <property type="entry name" value="ALKALINE PHOSPHATASE"/>
    <property type="match status" value="1"/>
</dbReference>
<dbReference type="PROSITE" id="PS51318">
    <property type="entry name" value="TAT"/>
    <property type="match status" value="1"/>
</dbReference>
<proteinExistence type="predicted"/>
<evidence type="ECO:0000256" key="2">
    <source>
        <dbReference type="SAM" id="MobiDB-lite"/>
    </source>
</evidence>
<evidence type="ECO:0000313" key="4">
    <source>
        <dbReference type="Proteomes" id="UP001596312"/>
    </source>
</evidence>
<feature type="region of interest" description="Disordered" evidence="2">
    <location>
        <begin position="1"/>
        <end position="21"/>
    </location>
</feature>
<dbReference type="Pfam" id="PF00245">
    <property type="entry name" value="Alk_phosphatase"/>
    <property type="match status" value="2"/>
</dbReference>
<dbReference type="SUPFAM" id="SSF53649">
    <property type="entry name" value="Alkaline phosphatase-like"/>
    <property type="match status" value="2"/>
</dbReference>
<gene>
    <name evidence="3" type="ORF">ACFQGH_05915</name>
</gene>
<keyword evidence="1" id="KW-0597">Phosphoprotein</keyword>
<dbReference type="RefSeq" id="WP_340603246.1">
    <property type="nucleotide sequence ID" value="NZ_JBBMXV010000002.1"/>
</dbReference>
<organism evidence="3 4">
    <name type="scientific">Halalkalicoccus tibetensis</name>
    <dbReference type="NCBI Taxonomy" id="175632"/>
    <lineage>
        <taxon>Archaea</taxon>
        <taxon>Methanobacteriati</taxon>
        <taxon>Methanobacteriota</taxon>
        <taxon>Stenosarchaea group</taxon>
        <taxon>Halobacteria</taxon>
        <taxon>Halobacteriales</taxon>
        <taxon>Halococcaceae</taxon>
        <taxon>Halalkalicoccus</taxon>
    </lineage>
</organism>
<name>A0ABD5V5E4_9EURY</name>
<evidence type="ECO:0000313" key="3">
    <source>
        <dbReference type="EMBL" id="MFC6904732.1"/>
    </source>
</evidence>
<dbReference type="EMBL" id="JBHSXQ010000002">
    <property type="protein sequence ID" value="MFC6904732.1"/>
    <property type="molecule type" value="Genomic_DNA"/>
</dbReference>
<dbReference type="InterPro" id="IPR006311">
    <property type="entry name" value="TAT_signal"/>
</dbReference>
<dbReference type="Gene3D" id="1.10.60.40">
    <property type="match status" value="1"/>
</dbReference>
<evidence type="ECO:0000256" key="1">
    <source>
        <dbReference type="ARBA" id="ARBA00022553"/>
    </source>
</evidence>
<dbReference type="Gene3D" id="3.40.720.10">
    <property type="entry name" value="Alkaline Phosphatase, subunit A"/>
    <property type="match status" value="2"/>
</dbReference>
<dbReference type="InterPro" id="IPR001952">
    <property type="entry name" value="Alkaline_phosphatase"/>
</dbReference>
<dbReference type="CDD" id="cd16012">
    <property type="entry name" value="ALP"/>
    <property type="match status" value="1"/>
</dbReference>
<dbReference type="PANTHER" id="PTHR11596:SF5">
    <property type="entry name" value="ALKALINE PHOSPHATASE"/>
    <property type="match status" value="1"/>
</dbReference>
<comment type="caution">
    <text evidence="3">The sequence shown here is derived from an EMBL/GenBank/DDBJ whole genome shotgun (WGS) entry which is preliminary data.</text>
</comment>
<sequence length="510" mass="53257">MSKPNTGDGRTEERESHLAASRRSFLAGVGALAGSAALGGGATAVTGATEGTADGEADSAITFITDGMGHTQITGARYLKAYQADSEAFPLNVDPAKTGLQMDRHEAQGTMTVFPDDPDELVTDSGAAATALSTIGTGENEHACTDCDGVTDCAAAATSMSGGVKAYNGAIGGVAGEDGEFVPVETVLEAARDAGKSTGLVTNTRITHATPAAFGAHVPERGMEDEIARQYIEETGVDVLLGGGKAFFDPEEREDGEDLLATAEEEGYELVETADELDGVDQTPVLGLFTDDDSHMNYYLDRLPEDGTGQPGLPEMVEKAIELLSENEEGFFLMVESGRVDHCGHANDPAIAAEQLEGDEAVGACLDYVQDDSNPPTTMVTTADHECGGMSLARDGPYNVNFDVLDAMGASATEGLAPLIEEADSIEEIRGIMDDHAGIDDMDEYDVARVQRTPDDVKEVLNERALVGWTSDGHTAADVPTFASGPNAEFVNAARDNTDMAGLITDSLGL</sequence>
<dbReference type="AlphaFoldDB" id="A0ABD5V5E4"/>
<dbReference type="InterPro" id="IPR017850">
    <property type="entry name" value="Alkaline_phosphatase_core_sf"/>
</dbReference>
<accession>A0ABD5V5E4</accession>
<reference evidence="3 4" key="1">
    <citation type="journal article" date="2019" name="Int. J. Syst. Evol. Microbiol.">
        <title>The Global Catalogue of Microorganisms (GCM) 10K type strain sequencing project: providing services to taxonomists for standard genome sequencing and annotation.</title>
        <authorList>
            <consortium name="The Broad Institute Genomics Platform"/>
            <consortium name="The Broad Institute Genome Sequencing Center for Infectious Disease"/>
            <person name="Wu L."/>
            <person name="Ma J."/>
        </authorList>
    </citation>
    <scope>NUCLEOTIDE SEQUENCE [LARGE SCALE GENOMIC DNA]</scope>
    <source>
        <strain evidence="3 4">CGMCC 1.3240</strain>
    </source>
</reference>